<evidence type="ECO:0000256" key="1">
    <source>
        <dbReference type="RuleBase" id="RU000363"/>
    </source>
</evidence>
<comment type="caution">
    <text evidence="3">The sequence shown here is derived from an EMBL/GenBank/DDBJ whole genome shotgun (WGS) entry which is preliminary data.</text>
</comment>
<name>A0A330GI53_9HYPH</name>
<sequence>MSTTKRRSGASNIPARSTPRSQGSKAWCRHGGPDLAAKLESAGTVLITGARRGLGRELVRQYAAADWRVIACGRAFPTVGFEENVQFQPLDVTDPVSIHALAGRLVGRSIDVLVNNAAVRSPAPGLEALEAATFLDVISANTLAPILMTKALLPNLRLAARAIVANISSRAGSMTEGLLDDEDDDYAYRCSKAALNMATVQLARDLKAERIAVLALHPGWVRTDMGGPEAVLPAARSARGLCGIIDRASIKDSGSFLTFDGKPVGW</sequence>
<evidence type="ECO:0000256" key="2">
    <source>
        <dbReference type="SAM" id="MobiDB-lite"/>
    </source>
</evidence>
<dbReference type="PANTHER" id="PTHR45458">
    <property type="entry name" value="SHORT-CHAIN DEHYDROGENASE/REDUCTASE SDR"/>
    <property type="match status" value="1"/>
</dbReference>
<dbReference type="SUPFAM" id="SSF51735">
    <property type="entry name" value="NAD(P)-binding Rossmann-fold domains"/>
    <property type="match status" value="1"/>
</dbReference>
<dbReference type="PRINTS" id="PR00081">
    <property type="entry name" value="GDHRDH"/>
</dbReference>
<keyword evidence="4" id="KW-1185">Reference proteome</keyword>
<dbReference type="InterPro" id="IPR036291">
    <property type="entry name" value="NAD(P)-bd_dom_sf"/>
</dbReference>
<reference evidence="3 4" key="2">
    <citation type="submission" date="2018-07" db="EMBL/GenBank/DDBJ databases">
        <title>Diversity of Mesorhizobium strains in Brazil.</title>
        <authorList>
            <person name="Helene L.C.F."/>
            <person name="Dall'Agnol R."/>
            <person name="Delamuta J.R.M."/>
            <person name="Hungria M."/>
        </authorList>
    </citation>
    <scope>NUCLEOTIDE SEQUENCE [LARGE SCALE GENOMIC DNA]</scope>
    <source>
        <strain evidence="3 4">CNPSo 3140</strain>
    </source>
</reference>
<protein>
    <submittedName>
        <fullName evidence="3">Oxidoreductase</fullName>
    </submittedName>
</protein>
<comment type="similarity">
    <text evidence="1">Belongs to the short-chain dehydrogenases/reductases (SDR) family.</text>
</comment>
<evidence type="ECO:0000313" key="3">
    <source>
        <dbReference type="EMBL" id="RAZ72366.1"/>
    </source>
</evidence>
<dbReference type="OrthoDB" id="9785826at2"/>
<reference evidence="4" key="1">
    <citation type="submission" date="2018-06" db="EMBL/GenBank/DDBJ databases">
        <authorList>
            <person name="Helene L.C."/>
            <person name="Dall'Agnol R."/>
            <person name="Delamuta J.R."/>
            <person name="Hungria M."/>
        </authorList>
    </citation>
    <scope>NUCLEOTIDE SEQUENCE [LARGE SCALE GENOMIC DNA]</scope>
    <source>
        <strain evidence="4">CNPSo 3140</strain>
    </source>
</reference>
<dbReference type="AlphaFoldDB" id="A0A330GI53"/>
<accession>A0A330GI53</accession>
<dbReference type="CDD" id="cd05325">
    <property type="entry name" value="carb_red_sniffer_like_SDR_c"/>
    <property type="match status" value="1"/>
</dbReference>
<feature type="region of interest" description="Disordered" evidence="2">
    <location>
        <begin position="1"/>
        <end position="27"/>
    </location>
</feature>
<dbReference type="Pfam" id="PF00106">
    <property type="entry name" value="adh_short"/>
    <property type="match status" value="1"/>
</dbReference>
<dbReference type="EMBL" id="QMBQ01000011">
    <property type="protein sequence ID" value="RAZ72366.1"/>
    <property type="molecule type" value="Genomic_DNA"/>
</dbReference>
<dbReference type="PRINTS" id="PR00080">
    <property type="entry name" value="SDRFAMILY"/>
</dbReference>
<dbReference type="InterPro" id="IPR002347">
    <property type="entry name" value="SDR_fam"/>
</dbReference>
<dbReference type="Proteomes" id="UP000251956">
    <property type="component" value="Unassembled WGS sequence"/>
</dbReference>
<dbReference type="GO" id="GO:0016616">
    <property type="term" value="F:oxidoreductase activity, acting on the CH-OH group of donors, NAD or NADP as acceptor"/>
    <property type="evidence" value="ECO:0007669"/>
    <property type="project" value="TreeGrafter"/>
</dbReference>
<organism evidence="3 4">
    <name type="scientific">Mesorhizobium atlanticum</name>
    <dbReference type="NCBI Taxonomy" id="2233532"/>
    <lineage>
        <taxon>Bacteria</taxon>
        <taxon>Pseudomonadati</taxon>
        <taxon>Pseudomonadota</taxon>
        <taxon>Alphaproteobacteria</taxon>
        <taxon>Hyphomicrobiales</taxon>
        <taxon>Phyllobacteriaceae</taxon>
        <taxon>Mesorhizobium</taxon>
    </lineage>
</organism>
<evidence type="ECO:0000313" key="4">
    <source>
        <dbReference type="Proteomes" id="UP000251956"/>
    </source>
</evidence>
<dbReference type="InterPro" id="IPR052184">
    <property type="entry name" value="SDR_enzymes"/>
</dbReference>
<gene>
    <name evidence="3" type="ORF">DPM35_28875</name>
</gene>
<feature type="compositionally biased region" description="Polar residues" evidence="2">
    <location>
        <begin position="9"/>
        <end position="24"/>
    </location>
</feature>
<proteinExistence type="inferred from homology"/>
<dbReference type="Gene3D" id="3.40.50.720">
    <property type="entry name" value="NAD(P)-binding Rossmann-like Domain"/>
    <property type="match status" value="1"/>
</dbReference>
<dbReference type="PANTHER" id="PTHR45458:SF1">
    <property type="entry name" value="SHORT CHAIN DEHYDROGENASE"/>
    <property type="match status" value="1"/>
</dbReference>